<evidence type="ECO:0000313" key="1">
    <source>
        <dbReference type="EMBL" id="TQS40573.1"/>
    </source>
</evidence>
<dbReference type="RefSeq" id="WP_142708997.1">
    <property type="nucleotide sequence ID" value="NZ_VIRS01000038.1"/>
</dbReference>
<evidence type="ECO:0000313" key="2">
    <source>
        <dbReference type="Proteomes" id="UP000317982"/>
    </source>
</evidence>
<gene>
    <name evidence="1" type="ORF">FL583_34040</name>
</gene>
<dbReference type="AlphaFoldDB" id="A0A545AGX9"/>
<dbReference type="InParanoid" id="A0A545AGX9"/>
<dbReference type="EMBL" id="VIRS01000038">
    <property type="protein sequence ID" value="TQS40573.1"/>
    <property type="molecule type" value="Genomic_DNA"/>
</dbReference>
<proteinExistence type="predicted"/>
<comment type="caution">
    <text evidence="1">The sequence shown here is derived from an EMBL/GenBank/DDBJ whole genome shotgun (WGS) entry which is preliminary data.</text>
</comment>
<sequence>MDNQVVAAGTGLTVQVRQTAAAQMLRPDTVHVFERYERRVQQALLWMQRKSPHLHIAALGLERSEQPGTLHSEIWPLKPPSKIRGRLRVFCSLDPAGQYAGPEVTSLSHATVRTAEVTQKPTFRGAVDIAGVGPEIEVSPRRSYQATFTATVALDPRVRAEALVAGTPEFNRYLDVYLAEIAADQNLDPATLRAAFRAANPDIEQGLNDPPILVTVEPDVFDVDTPNEPRTIKYSVHARHTFTRTAFVLQLTDLDTGVRSTSDFILVRGGRGGGFGSGGGRGGGGANAQG</sequence>
<name>A0A545AGX9_9ACTN</name>
<accession>A0A545AGX9</accession>
<keyword evidence="2" id="KW-1185">Reference proteome</keyword>
<organism evidence="1 2">
    <name type="scientific">Cryptosporangium phraense</name>
    <dbReference type="NCBI Taxonomy" id="2593070"/>
    <lineage>
        <taxon>Bacteria</taxon>
        <taxon>Bacillati</taxon>
        <taxon>Actinomycetota</taxon>
        <taxon>Actinomycetes</taxon>
        <taxon>Cryptosporangiales</taxon>
        <taxon>Cryptosporangiaceae</taxon>
        <taxon>Cryptosporangium</taxon>
    </lineage>
</organism>
<protein>
    <submittedName>
        <fullName evidence="1">Uncharacterized protein</fullName>
    </submittedName>
</protein>
<reference evidence="1 2" key="1">
    <citation type="submission" date="2019-07" db="EMBL/GenBank/DDBJ databases">
        <title>Cryptosporangium phraense sp. nov., isolated from plant litter.</title>
        <authorList>
            <person name="Suriyachadkun C."/>
        </authorList>
    </citation>
    <scope>NUCLEOTIDE SEQUENCE [LARGE SCALE GENOMIC DNA]</scope>
    <source>
        <strain evidence="1 2">A-T 5661</strain>
    </source>
</reference>
<dbReference type="Proteomes" id="UP000317982">
    <property type="component" value="Unassembled WGS sequence"/>
</dbReference>